<keyword evidence="4" id="KW-1185">Reference proteome</keyword>
<gene>
    <name evidence="3" type="ORF">FB45DRAFT_1004435</name>
</gene>
<evidence type="ECO:0000313" key="4">
    <source>
        <dbReference type="Proteomes" id="UP001221142"/>
    </source>
</evidence>
<organism evidence="3 4">
    <name type="scientific">Roridomyces roridus</name>
    <dbReference type="NCBI Taxonomy" id="1738132"/>
    <lineage>
        <taxon>Eukaryota</taxon>
        <taxon>Fungi</taxon>
        <taxon>Dikarya</taxon>
        <taxon>Basidiomycota</taxon>
        <taxon>Agaricomycotina</taxon>
        <taxon>Agaricomycetes</taxon>
        <taxon>Agaricomycetidae</taxon>
        <taxon>Agaricales</taxon>
        <taxon>Marasmiineae</taxon>
        <taxon>Mycenaceae</taxon>
        <taxon>Roridomyces</taxon>
    </lineage>
</organism>
<feature type="signal peptide" evidence="1">
    <location>
        <begin position="1"/>
        <end position="21"/>
    </location>
</feature>
<reference evidence="3" key="1">
    <citation type="submission" date="2023-03" db="EMBL/GenBank/DDBJ databases">
        <title>Massive genome expansion in bonnet fungi (Mycena s.s.) driven by repeated elements and novel gene families across ecological guilds.</title>
        <authorList>
            <consortium name="Lawrence Berkeley National Laboratory"/>
            <person name="Harder C.B."/>
            <person name="Miyauchi S."/>
            <person name="Viragh M."/>
            <person name="Kuo A."/>
            <person name="Thoen E."/>
            <person name="Andreopoulos B."/>
            <person name="Lu D."/>
            <person name="Skrede I."/>
            <person name="Drula E."/>
            <person name="Henrissat B."/>
            <person name="Morin E."/>
            <person name="Kohler A."/>
            <person name="Barry K."/>
            <person name="LaButti K."/>
            <person name="Morin E."/>
            <person name="Salamov A."/>
            <person name="Lipzen A."/>
            <person name="Mereny Z."/>
            <person name="Hegedus B."/>
            <person name="Baldrian P."/>
            <person name="Stursova M."/>
            <person name="Weitz H."/>
            <person name="Taylor A."/>
            <person name="Grigoriev I.V."/>
            <person name="Nagy L.G."/>
            <person name="Martin F."/>
            <person name="Kauserud H."/>
        </authorList>
    </citation>
    <scope>NUCLEOTIDE SEQUENCE</scope>
    <source>
        <strain evidence="3">9284</strain>
    </source>
</reference>
<keyword evidence="1" id="KW-0732">Signal</keyword>
<feature type="domain" description="DUF5648" evidence="2">
    <location>
        <begin position="35"/>
        <end position="175"/>
    </location>
</feature>
<proteinExistence type="predicted"/>
<evidence type="ECO:0000313" key="3">
    <source>
        <dbReference type="EMBL" id="KAJ7629040.1"/>
    </source>
</evidence>
<accession>A0AAD7BS41</accession>
<sequence length="181" mass="20040">MKFPTILLSTVIAACCQCAMALKPRTCGAPADAVPFYRAYNSPRIDHWYTYDVNALVSNGFNPQGWLLQNVLGLVFLTEEEGTAPLFHLYNSVVTDNFYTMNTSEVTAAQQNGYLINTNPVTVYIYPTQVCGSVPVYRLYSATGTDNFYTTSESERLDFITNEGYTDVEITGYVLPLGCTG</sequence>
<dbReference type="AlphaFoldDB" id="A0AAD7BS41"/>
<name>A0AAD7BS41_9AGAR</name>
<evidence type="ECO:0000259" key="2">
    <source>
        <dbReference type="Pfam" id="PF18885"/>
    </source>
</evidence>
<dbReference type="EMBL" id="JARKIF010000010">
    <property type="protein sequence ID" value="KAJ7629040.1"/>
    <property type="molecule type" value="Genomic_DNA"/>
</dbReference>
<feature type="chain" id="PRO_5042278759" description="DUF5648 domain-containing protein" evidence="1">
    <location>
        <begin position="22"/>
        <end position="181"/>
    </location>
</feature>
<dbReference type="Pfam" id="PF18885">
    <property type="entry name" value="DUF5648"/>
    <property type="match status" value="1"/>
</dbReference>
<dbReference type="Proteomes" id="UP001221142">
    <property type="component" value="Unassembled WGS sequence"/>
</dbReference>
<evidence type="ECO:0000256" key="1">
    <source>
        <dbReference type="SAM" id="SignalP"/>
    </source>
</evidence>
<comment type="caution">
    <text evidence="3">The sequence shown here is derived from an EMBL/GenBank/DDBJ whole genome shotgun (WGS) entry which is preliminary data.</text>
</comment>
<protein>
    <recommendedName>
        <fullName evidence="2">DUF5648 domain-containing protein</fullName>
    </recommendedName>
</protein>
<dbReference type="PROSITE" id="PS51257">
    <property type="entry name" value="PROKAR_LIPOPROTEIN"/>
    <property type="match status" value="1"/>
</dbReference>
<dbReference type="InterPro" id="IPR043708">
    <property type="entry name" value="DUF5648"/>
</dbReference>